<feature type="transmembrane region" description="Helical" evidence="1">
    <location>
        <begin position="150"/>
        <end position="173"/>
    </location>
</feature>
<gene>
    <name evidence="2" type="ORF">IFE08_02635</name>
</gene>
<dbReference type="RefSeq" id="WP_194076781.1">
    <property type="nucleotide sequence ID" value="NZ_CP061839.1"/>
</dbReference>
<keyword evidence="1" id="KW-1133">Transmembrane helix</keyword>
<dbReference type="Proteomes" id="UP000593915">
    <property type="component" value="Chromosome"/>
</dbReference>
<dbReference type="EMBL" id="CP061839">
    <property type="protein sequence ID" value="QOW61309.1"/>
    <property type="molecule type" value="Genomic_DNA"/>
</dbReference>
<evidence type="ECO:0000313" key="3">
    <source>
        <dbReference type="Proteomes" id="UP000593915"/>
    </source>
</evidence>
<sequence length="188" mass="20857">MDMTKRPSRLPKAIGLLIMTAGSAVFFIIGFGIQHKYKNAASTGSFAHALSKATAHIETKKDKTVFIYTDIYSVERNDYMYEIKDEAGQRIEFTKLSGKRAIPLDGKIMEQFIPTASFSAPGGTVSVYCDTSGSARGEFFIGSEVRAKTVSWQAVLFFISGIIVLILGFKMGIKNILIRKERFDKYGN</sequence>
<name>A0A7S7AX10_9SPIR</name>
<proteinExistence type="predicted"/>
<evidence type="ECO:0000313" key="2">
    <source>
        <dbReference type="EMBL" id="QOW61309.1"/>
    </source>
</evidence>
<feature type="transmembrane region" description="Helical" evidence="1">
    <location>
        <begin position="12"/>
        <end position="33"/>
    </location>
</feature>
<evidence type="ECO:0000256" key="1">
    <source>
        <dbReference type="SAM" id="Phobius"/>
    </source>
</evidence>
<protein>
    <submittedName>
        <fullName evidence="2">Uncharacterized protein</fullName>
    </submittedName>
</protein>
<reference evidence="2 3" key="1">
    <citation type="submission" date="2020-09" db="EMBL/GenBank/DDBJ databases">
        <title>Characterization of Treponema spp. from bovine digital dermatitis in Korea.</title>
        <authorList>
            <person name="Espiritu H.M."/>
            <person name="Cho Y.I."/>
            <person name="Mamuad L."/>
        </authorList>
    </citation>
    <scope>NUCLEOTIDE SEQUENCE [LARGE SCALE GENOMIC DNA]</scope>
    <source>
        <strain evidence="2 3">KS1</strain>
    </source>
</reference>
<organism evidence="2 3">
    <name type="scientific">Treponema pedis</name>
    <dbReference type="NCBI Taxonomy" id="409322"/>
    <lineage>
        <taxon>Bacteria</taxon>
        <taxon>Pseudomonadati</taxon>
        <taxon>Spirochaetota</taxon>
        <taxon>Spirochaetia</taxon>
        <taxon>Spirochaetales</taxon>
        <taxon>Treponemataceae</taxon>
        <taxon>Treponema</taxon>
    </lineage>
</organism>
<accession>A0A7S7AX10</accession>
<keyword evidence="1" id="KW-0812">Transmembrane</keyword>
<keyword evidence="1" id="KW-0472">Membrane</keyword>
<dbReference type="AlphaFoldDB" id="A0A7S7AX10"/>